<sequence length="87" mass="9524">MQNGYRSTLVEQLRKYAPALPPEKADSLRTKVIVGELSLASVDLVSALVDDAVPVDQRDVPTLRWLLESVTVPPDTPADLADRLVVE</sequence>
<accession>A0A917RVA9</accession>
<comment type="caution">
    <text evidence="1">The sequence shown here is derived from an EMBL/GenBank/DDBJ whole genome shotgun (WGS) entry which is preliminary data.</text>
</comment>
<dbReference type="RefSeq" id="WP_058856826.1">
    <property type="nucleotide sequence ID" value="NZ_BMMH01000017.1"/>
</dbReference>
<organism evidence="1 2">
    <name type="scientific">Nocardia jinanensis</name>
    <dbReference type="NCBI Taxonomy" id="382504"/>
    <lineage>
        <taxon>Bacteria</taxon>
        <taxon>Bacillati</taxon>
        <taxon>Actinomycetota</taxon>
        <taxon>Actinomycetes</taxon>
        <taxon>Mycobacteriales</taxon>
        <taxon>Nocardiaceae</taxon>
        <taxon>Nocardia</taxon>
    </lineage>
</organism>
<dbReference type="Proteomes" id="UP000638263">
    <property type="component" value="Unassembled WGS sequence"/>
</dbReference>
<reference evidence="1" key="2">
    <citation type="submission" date="2020-09" db="EMBL/GenBank/DDBJ databases">
        <authorList>
            <person name="Sun Q."/>
            <person name="Zhou Y."/>
        </authorList>
    </citation>
    <scope>NUCLEOTIDE SEQUENCE</scope>
    <source>
        <strain evidence="1">CGMCC 4.3508</strain>
    </source>
</reference>
<evidence type="ECO:0000313" key="2">
    <source>
        <dbReference type="Proteomes" id="UP000638263"/>
    </source>
</evidence>
<reference evidence="1" key="1">
    <citation type="journal article" date="2014" name="Int. J. Syst. Evol. Microbiol.">
        <title>Complete genome sequence of Corynebacterium casei LMG S-19264T (=DSM 44701T), isolated from a smear-ripened cheese.</title>
        <authorList>
            <consortium name="US DOE Joint Genome Institute (JGI-PGF)"/>
            <person name="Walter F."/>
            <person name="Albersmeier A."/>
            <person name="Kalinowski J."/>
            <person name="Ruckert C."/>
        </authorList>
    </citation>
    <scope>NUCLEOTIDE SEQUENCE</scope>
    <source>
        <strain evidence="1">CGMCC 4.3508</strain>
    </source>
</reference>
<gene>
    <name evidence="1" type="ORF">GCM10011588_57610</name>
</gene>
<dbReference type="AlphaFoldDB" id="A0A917RVA9"/>
<name>A0A917RVA9_9NOCA</name>
<evidence type="ECO:0000313" key="1">
    <source>
        <dbReference type="EMBL" id="GGL35339.1"/>
    </source>
</evidence>
<proteinExistence type="predicted"/>
<dbReference type="EMBL" id="BMMH01000017">
    <property type="protein sequence ID" value="GGL35339.1"/>
    <property type="molecule type" value="Genomic_DNA"/>
</dbReference>
<keyword evidence="2" id="KW-1185">Reference proteome</keyword>
<protein>
    <submittedName>
        <fullName evidence="1">Uncharacterized protein</fullName>
    </submittedName>
</protein>